<dbReference type="Proteomes" id="UP001610444">
    <property type="component" value="Unassembled WGS sequence"/>
</dbReference>
<organism evidence="1 2">
    <name type="scientific">Aspergillus pseudodeflectus</name>
    <dbReference type="NCBI Taxonomy" id="176178"/>
    <lineage>
        <taxon>Eukaryota</taxon>
        <taxon>Fungi</taxon>
        <taxon>Dikarya</taxon>
        <taxon>Ascomycota</taxon>
        <taxon>Pezizomycotina</taxon>
        <taxon>Eurotiomycetes</taxon>
        <taxon>Eurotiomycetidae</taxon>
        <taxon>Eurotiales</taxon>
        <taxon>Aspergillaceae</taxon>
        <taxon>Aspergillus</taxon>
        <taxon>Aspergillus subgen. Nidulantes</taxon>
    </lineage>
</organism>
<name>A0ABR4KY69_9EURO</name>
<accession>A0ABR4KY69</accession>
<gene>
    <name evidence="1" type="ORF">BJX68DRAFT_230097</name>
</gene>
<comment type="caution">
    <text evidence="1">The sequence shown here is derived from an EMBL/GenBank/DDBJ whole genome shotgun (WGS) entry which is preliminary data.</text>
</comment>
<keyword evidence="2" id="KW-1185">Reference proteome</keyword>
<sequence>MFYAQMNWSSSTRSWRFLGAEWGVGGVVCWSEGKMGKGVFREVSGAIVTIWGVRGLTRYRTSTVSRVEGYQQWTRG</sequence>
<reference evidence="1 2" key="1">
    <citation type="submission" date="2024-07" db="EMBL/GenBank/DDBJ databases">
        <title>Section-level genome sequencing and comparative genomics of Aspergillus sections Usti and Cavernicolus.</title>
        <authorList>
            <consortium name="Lawrence Berkeley National Laboratory"/>
            <person name="Nybo J.L."/>
            <person name="Vesth T.C."/>
            <person name="Theobald S."/>
            <person name="Frisvad J.C."/>
            <person name="Larsen T.O."/>
            <person name="Kjaerboelling I."/>
            <person name="Rothschild-Mancinelli K."/>
            <person name="Lyhne E.K."/>
            <person name="Kogle M.E."/>
            <person name="Barry K."/>
            <person name="Clum A."/>
            <person name="Na H."/>
            <person name="Ledsgaard L."/>
            <person name="Lin J."/>
            <person name="Lipzen A."/>
            <person name="Kuo A."/>
            <person name="Riley R."/>
            <person name="Mondo S."/>
            <person name="LaButti K."/>
            <person name="Haridas S."/>
            <person name="Pangalinan J."/>
            <person name="Salamov A.A."/>
            <person name="Simmons B.A."/>
            <person name="Magnuson J.K."/>
            <person name="Chen J."/>
            <person name="Drula E."/>
            <person name="Henrissat B."/>
            <person name="Wiebenga A."/>
            <person name="Lubbers R.J."/>
            <person name="Gomes A.C."/>
            <person name="Macurrencykelacurrency M.R."/>
            <person name="Stajich J."/>
            <person name="Grigoriev I.V."/>
            <person name="Mortensen U.H."/>
            <person name="De vries R.P."/>
            <person name="Baker S.E."/>
            <person name="Andersen M.R."/>
        </authorList>
    </citation>
    <scope>NUCLEOTIDE SEQUENCE [LARGE SCALE GENOMIC DNA]</scope>
    <source>
        <strain evidence="1 2">CBS 756.74</strain>
    </source>
</reference>
<dbReference type="EMBL" id="JBFXLR010000008">
    <property type="protein sequence ID" value="KAL2856183.1"/>
    <property type="molecule type" value="Genomic_DNA"/>
</dbReference>
<evidence type="ECO:0000313" key="1">
    <source>
        <dbReference type="EMBL" id="KAL2856183.1"/>
    </source>
</evidence>
<dbReference type="GeneID" id="98154333"/>
<protein>
    <submittedName>
        <fullName evidence="1">Uncharacterized protein</fullName>
    </submittedName>
</protein>
<evidence type="ECO:0000313" key="2">
    <source>
        <dbReference type="Proteomes" id="UP001610444"/>
    </source>
</evidence>
<dbReference type="RefSeq" id="XP_070902341.1">
    <property type="nucleotide sequence ID" value="XM_071039169.1"/>
</dbReference>
<proteinExistence type="predicted"/>